<dbReference type="SUPFAM" id="SSF56300">
    <property type="entry name" value="Metallo-dependent phosphatases"/>
    <property type="match status" value="1"/>
</dbReference>
<feature type="domain" description="Calcineurin-like phosphoesterase" evidence="2">
    <location>
        <begin position="40"/>
        <end position="244"/>
    </location>
</feature>
<feature type="signal peptide" evidence="1">
    <location>
        <begin position="1"/>
        <end position="24"/>
    </location>
</feature>
<dbReference type="Proteomes" id="UP000611762">
    <property type="component" value="Unassembled WGS sequence"/>
</dbReference>
<dbReference type="Pfam" id="PF00149">
    <property type="entry name" value="Metallophos"/>
    <property type="match status" value="1"/>
</dbReference>
<dbReference type="InterPro" id="IPR029052">
    <property type="entry name" value="Metallo-depent_PP-like"/>
</dbReference>
<name>A0A926DK34_9FIRM</name>
<dbReference type="RefSeq" id="WP_249311577.1">
    <property type="nucleotide sequence ID" value="NZ_JACRSU010000002.1"/>
</dbReference>
<evidence type="ECO:0000313" key="4">
    <source>
        <dbReference type="Proteomes" id="UP000611762"/>
    </source>
</evidence>
<evidence type="ECO:0000256" key="1">
    <source>
        <dbReference type="SAM" id="SignalP"/>
    </source>
</evidence>
<dbReference type="InterPro" id="IPR004843">
    <property type="entry name" value="Calcineurin-like_PHP"/>
</dbReference>
<dbReference type="GO" id="GO:0016787">
    <property type="term" value="F:hydrolase activity"/>
    <property type="evidence" value="ECO:0007669"/>
    <property type="project" value="InterPro"/>
</dbReference>
<accession>A0A926DK34</accession>
<comment type="caution">
    <text evidence="3">The sequence shown here is derived from an EMBL/GenBank/DDBJ whole genome shotgun (WGS) entry which is preliminary data.</text>
</comment>
<keyword evidence="1" id="KW-0732">Signal</keyword>
<dbReference type="Gene3D" id="3.60.21.10">
    <property type="match status" value="1"/>
</dbReference>
<dbReference type="AlphaFoldDB" id="A0A926DK34"/>
<feature type="chain" id="PRO_5036712457" evidence="1">
    <location>
        <begin position="25"/>
        <end position="1041"/>
    </location>
</feature>
<proteinExistence type="predicted"/>
<protein>
    <submittedName>
        <fullName evidence="3">Metallophosphoesterase</fullName>
    </submittedName>
</protein>
<evidence type="ECO:0000313" key="3">
    <source>
        <dbReference type="EMBL" id="MBC8540400.1"/>
    </source>
</evidence>
<keyword evidence="4" id="KW-1185">Reference proteome</keyword>
<reference evidence="3" key="1">
    <citation type="submission" date="2020-08" db="EMBL/GenBank/DDBJ databases">
        <title>Genome public.</title>
        <authorList>
            <person name="Liu C."/>
            <person name="Sun Q."/>
        </authorList>
    </citation>
    <scope>NUCLEOTIDE SEQUENCE</scope>
    <source>
        <strain evidence="3">H8</strain>
    </source>
</reference>
<gene>
    <name evidence="3" type="ORF">H8698_05365</name>
</gene>
<dbReference type="Gene3D" id="2.60.120.260">
    <property type="entry name" value="Galactose-binding domain-like"/>
    <property type="match status" value="3"/>
</dbReference>
<sequence>MKKFLTALLTVAMLFGTLLPVTFAADSWVENPDISGADLKFGMIGDSHVTSDSSILSWFQESLTAQKTIGGGTLDALALTGDVIYQNKSDEVITDRYDSVMTSLDNAGYGSDEGEVPFVFAMGNHEFPQNGSLSAEKVQESKDLFVTKTGQSLNYQTTIKGYHFIAAAPENYNLAYSSETETWLKEKIDAAISEDSKKPVFVLLHGPIQGTVFNNHIKSYSDEFLAYLKTKPQVVNLTAHWHVPAQLPQTIWQDGFTVFQTPLTGGGYLEELNCTSTGNISSVHQSSMIAVKDNVVKIYKLDLVTKELIGEPWVIDIPSIVSDMTDEDSTNDTEHYLYSADKRQNSAVPEFPAGAEITATPVGNGITVTYPNNATNLESGSQQDGFVRAYKVEVTNESGSVLSSQTYQADFYLPESSRATSCTRTIGGLGYGATFNVNVYPMSPLGVFGTPLSATCTTEDNSIPANAIRYEFEDYYPITSIIKTSTLASNGKLVSSSQGGTVSTGHVARTIDASCTFEINLPVGGEYNLEYTLGDQCSNDYVSVVTLLIDNETIGKNDSSYAEDISAGKSYPWQYIPMRIYRKSVTLSKGTHTVKLQVDAPIATSQPNLFCADYLQFTPKTASISQNKVTTLEFEDYADDFVDVTPNVKTGTSQTSGSGYIHFDTAIRTEPVTLDIPVSVDAEGSYNFKYVASGNSFSVTELYLDDAETPFWTKEGNNGVALESEKIDNKWTYFDQTWHQAYQYDFSATLPSGEHTIHLKLLTRPAENSQRDVCICMDYLKIIPPEMLAIKKDAATRIEFEDYQKNFSILQNDGSTHTPNISSTTRCSNGKYLGIDSTDNLAANDYETFIIPITVEQADNYDIEYVINDNFSSYDIFLNSINGLCLSNNVTTYADTEKDSDGKYTYFNSKWAPATFHNGTVFLPAGDHNLIFRIEKRSSSADYALYLDYLEFSPADSFAITDGTATAKATMAEAVTGKAILALYNDKELVSTGFTDVADAAVVTAYASVPASATITHAKLFVWSDLENCIPQTAAKSFTVK</sequence>
<dbReference type="EMBL" id="JACRSU010000002">
    <property type="protein sequence ID" value="MBC8540400.1"/>
    <property type="molecule type" value="Genomic_DNA"/>
</dbReference>
<organism evidence="3 4">
    <name type="scientific">Congzhengia minquanensis</name>
    <dbReference type="NCBI Taxonomy" id="2763657"/>
    <lineage>
        <taxon>Bacteria</taxon>
        <taxon>Bacillati</taxon>
        <taxon>Bacillota</taxon>
        <taxon>Clostridia</taxon>
        <taxon>Eubacteriales</taxon>
        <taxon>Oscillospiraceae</taxon>
        <taxon>Congzhengia</taxon>
    </lineage>
</organism>
<evidence type="ECO:0000259" key="2">
    <source>
        <dbReference type="Pfam" id="PF00149"/>
    </source>
</evidence>